<evidence type="ECO:0000313" key="3">
    <source>
        <dbReference type="EMBL" id="MFD0930231.1"/>
    </source>
</evidence>
<dbReference type="InterPro" id="IPR013424">
    <property type="entry name" value="Ice-binding_C"/>
</dbReference>
<evidence type="ECO:0000256" key="1">
    <source>
        <dbReference type="SAM" id="SignalP"/>
    </source>
</evidence>
<evidence type="ECO:0000313" key="4">
    <source>
        <dbReference type="Proteomes" id="UP001597106"/>
    </source>
</evidence>
<dbReference type="EMBL" id="JBHTJW010000002">
    <property type="protein sequence ID" value="MFD0930231.1"/>
    <property type="molecule type" value="Genomic_DNA"/>
</dbReference>
<dbReference type="NCBIfam" id="TIGR02595">
    <property type="entry name" value="PEP_CTERM"/>
    <property type="match status" value="1"/>
</dbReference>
<feature type="chain" id="PRO_5046558049" evidence="1">
    <location>
        <begin position="25"/>
        <end position="171"/>
    </location>
</feature>
<dbReference type="Proteomes" id="UP001597106">
    <property type="component" value="Unassembled WGS sequence"/>
</dbReference>
<sequence>MLTRHLKTVLLAAVASTLSVSANAAVYGLNQSNIAPGSFSYTVNFSILSGNVGSLTGQVDSVFRSNGSTKATGFDITDILLSTGSLIKSDSEVTTPLASTFTKTTNSFSFSNGALAAGNYTLTVFGNSYSSNASFSGGFEVVTSPVPEAETTAMIGLGLGLMGLISRRKKQ</sequence>
<evidence type="ECO:0000259" key="2">
    <source>
        <dbReference type="Pfam" id="PF07589"/>
    </source>
</evidence>
<feature type="signal peptide" evidence="1">
    <location>
        <begin position="1"/>
        <end position="24"/>
    </location>
</feature>
<organism evidence="3 4">
    <name type="scientific">Methylophilus glucosoxydans</name>
    <dbReference type="NCBI Taxonomy" id="752553"/>
    <lineage>
        <taxon>Bacteria</taxon>
        <taxon>Pseudomonadati</taxon>
        <taxon>Pseudomonadota</taxon>
        <taxon>Betaproteobacteria</taxon>
        <taxon>Nitrosomonadales</taxon>
        <taxon>Methylophilaceae</taxon>
        <taxon>Methylophilus</taxon>
    </lineage>
</organism>
<reference evidence="4" key="1">
    <citation type="journal article" date="2019" name="Int. J. Syst. Evol. Microbiol.">
        <title>The Global Catalogue of Microorganisms (GCM) 10K type strain sequencing project: providing services to taxonomists for standard genome sequencing and annotation.</title>
        <authorList>
            <consortium name="The Broad Institute Genomics Platform"/>
            <consortium name="The Broad Institute Genome Sequencing Center for Infectious Disease"/>
            <person name="Wu L."/>
            <person name="Ma J."/>
        </authorList>
    </citation>
    <scope>NUCLEOTIDE SEQUENCE [LARGE SCALE GENOMIC DNA]</scope>
    <source>
        <strain evidence="4">CCUG 59685</strain>
    </source>
</reference>
<keyword evidence="1" id="KW-0732">Signal</keyword>
<gene>
    <name evidence="3" type="ORF">ACFQ1T_10640</name>
</gene>
<proteinExistence type="predicted"/>
<protein>
    <submittedName>
        <fullName evidence="3">FxDxF family PEP-CTERM protein</fullName>
    </submittedName>
</protein>
<accession>A0ABW3GHY9</accession>
<feature type="domain" description="Ice-binding protein C-terminal" evidence="2">
    <location>
        <begin position="145"/>
        <end position="169"/>
    </location>
</feature>
<comment type="caution">
    <text evidence="3">The sequence shown here is derived from an EMBL/GenBank/DDBJ whole genome shotgun (WGS) entry which is preliminary data.</text>
</comment>
<dbReference type="Pfam" id="PF07589">
    <property type="entry name" value="PEP-CTERM"/>
    <property type="match status" value="1"/>
</dbReference>
<dbReference type="NCBIfam" id="NF038126">
    <property type="entry name" value="PEP_CTERM_FxDxF"/>
    <property type="match status" value="1"/>
</dbReference>
<keyword evidence="4" id="KW-1185">Reference proteome</keyword>
<name>A0ABW3GHY9_9PROT</name>
<dbReference type="RefSeq" id="WP_379076382.1">
    <property type="nucleotide sequence ID" value="NZ_JBHTJW010000002.1"/>
</dbReference>